<dbReference type="KEGG" id="dalk:DSCA_42280"/>
<organism evidence="1 2">
    <name type="scientific">Desulfosarcina alkanivorans</name>
    <dbReference type="NCBI Taxonomy" id="571177"/>
    <lineage>
        <taxon>Bacteria</taxon>
        <taxon>Pseudomonadati</taxon>
        <taxon>Thermodesulfobacteriota</taxon>
        <taxon>Desulfobacteria</taxon>
        <taxon>Desulfobacterales</taxon>
        <taxon>Desulfosarcinaceae</taxon>
        <taxon>Desulfosarcina</taxon>
    </lineage>
</organism>
<evidence type="ECO:0000313" key="1">
    <source>
        <dbReference type="EMBL" id="BBO70298.1"/>
    </source>
</evidence>
<dbReference type="Proteomes" id="UP000427906">
    <property type="component" value="Chromosome"/>
</dbReference>
<evidence type="ECO:0000313" key="2">
    <source>
        <dbReference type="Proteomes" id="UP000427906"/>
    </source>
</evidence>
<proteinExistence type="predicted"/>
<dbReference type="EMBL" id="AP021874">
    <property type="protein sequence ID" value="BBO70298.1"/>
    <property type="molecule type" value="Genomic_DNA"/>
</dbReference>
<sequence>MLVFFLVPIQFHHRRIAAGNGLGILAVENILAGEDKQSGFIDKVDGIGKRFNSG</sequence>
<keyword evidence="2" id="KW-1185">Reference proteome</keyword>
<name>A0A5K7YNB1_9BACT</name>
<accession>A0A5K7YNB1</accession>
<protein>
    <submittedName>
        <fullName evidence="1">Uncharacterized protein</fullName>
    </submittedName>
</protein>
<dbReference type="AlphaFoldDB" id="A0A5K7YNB1"/>
<reference evidence="1 2" key="1">
    <citation type="submission" date="2019-11" db="EMBL/GenBank/DDBJ databases">
        <title>Comparative genomics of hydrocarbon-degrading Desulfosarcina strains.</title>
        <authorList>
            <person name="Watanabe M."/>
            <person name="Kojima H."/>
            <person name="Fukui M."/>
        </authorList>
    </citation>
    <scope>NUCLEOTIDE SEQUENCE [LARGE SCALE GENOMIC DNA]</scope>
    <source>
        <strain evidence="1 2">PL12</strain>
    </source>
</reference>
<gene>
    <name evidence="1" type="ORF">DSCA_42280</name>
</gene>